<dbReference type="Proteomes" id="UP000271098">
    <property type="component" value="Unassembled WGS sequence"/>
</dbReference>
<dbReference type="WBParaSite" id="GPUH_0002675001-mRNA-1">
    <property type="protein sequence ID" value="GPUH_0002675001-mRNA-1"/>
    <property type="gene ID" value="GPUH_0002675001"/>
</dbReference>
<protein>
    <submittedName>
        <fullName evidence="3">Ras-GEF domain-containing protein</fullName>
    </submittedName>
</protein>
<organism evidence="3">
    <name type="scientific">Gongylonema pulchrum</name>
    <dbReference type="NCBI Taxonomy" id="637853"/>
    <lineage>
        <taxon>Eukaryota</taxon>
        <taxon>Metazoa</taxon>
        <taxon>Ecdysozoa</taxon>
        <taxon>Nematoda</taxon>
        <taxon>Chromadorea</taxon>
        <taxon>Rhabditida</taxon>
        <taxon>Spirurina</taxon>
        <taxon>Spiruromorpha</taxon>
        <taxon>Spiruroidea</taxon>
        <taxon>Gongylonematidae</taxon>
        <taxon>Gongylonema</taxon>
    </lineage>
</organism>
<evidence type="ECO:0000313" key="2">
    <source>
        <dbReference type="Proteomes" id="UP000271098"/>
    </source>
</evidence>
<keyword evidence="2" id="KW-1185">Reference proteome</keyword>
<reference evidence="1 2" key="2">
    <citation type="submission" date="2018-11" db="EMBL/GenBank/DDBJ databases">
        <authorList>
            <consortium name="Pathogen Informatics"/>
        </authorList>
    </citation>
    <scope>NUCLEOTIDE SEQUENCE [LARGE SCALE GENOMIC DNA]</scope>
</reference>
<dbReference type="AlphaFoldDB" id="A0A183F0H9"/>
<dbReference type="EMBL" id="UYRT01113384">
    <property type="protein sequence ID" value="VDN49357.1"/>
    <property type="molecule type" value="Genomic_DNA"/>
</dbReference>
<evidence type="ECO:0000313" key="3">
    <source>
        <dbReference type="WBParaSite" id="GPUH_0002675001-mRNA-1"/>
    </source>
</evidence>
<reference evidence="3" key="1">
    <citation type="submission" date="2016-06" db="UniProtKB">
        <authorList>
            <consortium name="WormBaseParasite"/>
        </authorList>
    </citation>
    <scope>IDENTIFICATION</scope>
</reference>
<dbReference type="OrthoDB" id="203678at2759"/>
<proteinExistence type="predicted"/>
<name>A0A183F0H9_9BILA</name>
<gene>
    <name evidence="1" type="ORF">GPUH_LOCUS26720</name>
</gene>
<evidence type="ECO:0000313" key="1">
    <source>
        <dbReference type="EMBL" id="VDN49357.1"/>
    </source>
</evidence>
<sequence>IFQVLVRSVEARDWLSCAEPTSARAAVKHLIDNLAAINLAAKPFVGFRAMDEGTRKERILEGSCSSRSHSRRTFDSCSISSTLDKLWSERVDFCSNIEVRPILHINNTIPC</sequence>
<accession>A0A183F0H9</accession>